<protein>
    <recommendedName>
        <fullName evidence="5">RNase H type-1 domain-containing protein</fullName>
    </recommendedName>
</protein>
<dbReference type="SUPFAM" id="SSF53098">
    <property type="entry name" value="Ribonuclease H-like"/>
    <property type="match status" value="1"/>
</dbReference>
<evidence type="ECO:0008006" key="5">
    <source>
        <dbReference type="Google" id="ProtNLM"/>
    </source>
</evidence>
<dbReference type="Pfam" id="PF13966">
    <property type="entry name" value="zf-RVT"/>
    <property type="match status" value="1"/>
</dbReference>
<reference evidence="3 4" key="1">
    <citation type="submission" date="2020-10" db="EMBL/GenBank/DDBJ databases">
        <title>The Coptis chinensis genome and diversification of protoberbering-type alkaloids.</title>
        <authorList>
            <person name="Wang B."/>
            <person name="Shu S."/>
            <person name="Song C."/>
            <person name="Liu Y."/>
        </authorList>
    </citation>
    <scope>NUCLEOTIDE SEQUENCE [LARGE SCALE GENOMIC DNA]</scope>
    <source>
        <strain evidence="3">HL-2020</strain>
        <tissue evidence="3">Leaf</tissue>
    </source>
</reference>
<evidence type="ECO:0000259" key="2">
    <source>
        <dbReference type="Pfam" id="PF13966"/>
    </source>
</evidence>
<dbReference type="EMBL" id="JADFTS010000007">
    <property type="protein sequence ID" value="KAF9596486.1"/>
    <property type="molecule type" value="Genomic_DNA"/>
</dbReference>
<gene>
    <name evidence="3" type="ORF">IFM89_012217</name>
</gene>
<sequence>MPTQDRLVYKKVMQTSSCCVCNNSRENSKHLYFNCSFTKEIWSNVKHAIGLGRQVDHSNKEWCNLINMVRGKSQKAELIKVYICATIGYIWTERNNRRFNGMFSNPTVISNMLLRDMKHYFEVQVEELKDIKSLRVFANQIGLSFKYKKATTKQVRWLLPPTGYIKLNCDGSMNMEDVGYGGMARNEQGHVIFAFSGGGDVHSILFQELKTIQTGISLCIDLGYRRIIVASDSLRAIQIFKDIETSPWQC</sequence>
<evidence type="ECO:0000313" key="4">
    <source>
        <dbReference type="Proteomes" id="UP000631114"/>
    </source>
</evidence>
<dbReference type="InterPro" id="IPR052929">
    <property type="entry name" value="RNase_H-like_EbsB-rel"/>
</dbReference>
<dbReference type="InterPro" id="IPR026960">
    <property type="entry name" value="RVT-Znf"/>
</dbReference>
<evidence type="ECO:0000313" key="3">
    <source>
        <dbReference type="EMBL" id="KAF9596486.1"/>
    </source>
</evidence>
<name>A0A835LR43_9MAGN</name>
<accession>A0A835LR43</accession>
<proteinExistence type="predicted"/>
<dbReference type="AlphaFoldDB" id="A0A835LR43"/>
<dbReference type="InterPro" id="IPR012337">
    <property type="entry name" value="RNaseH-like_sf"/>
</dbReference>
<keyword evidence="4" id="KW-1185">Reference proteome</keyword>
<dbReference type="GO" id="GO:0003676">
    <property type="term" value="F:nucleic acid binding"/>
    <property type="evidence" value="ECO:0007669"/>
    <property type="project" value="InterPro"/>
</dbReference>
<dbReference type="GO" id="GO:0004523">
    <property type="term" value="F:RNA-DNA hybrid ribonuclease activity"/>
    <property type="evidence" value="ECO:0007669"/>
    <property type="project" value="InterPro"/>
</dbReference>
<dbReference type="Proteomes" id="UP000631114">
    <property type="component" value="Unassembled WGS sequence"/>
</dbReference>
<organism evidence="3 4">
    <name type="scientific">Coptis chinensis</name>
    <dbReference type="NCBI Taxonomy" id="261450"/>
    <lineage>
        <taxon>Eukaryota</taxon>
        <taxon>Viridiplantae</taxon>
        <taxon>Streptophyta</taxon>
        <taxon>Embryophyta</taxon>
        <taxon>Tracheophyta</taxon>
        <taxon>Spermatophyta</taxon>
        <taxon>Magnoliopsida</taxon>
        <taxon>Ranunculales</taxon>
        <taxon>Ranunculaceae</taxon>
        <taxon>Coptidoideae</taxon>
        <taxon>Coptis</taxon>
    </lineage>
</organism>
<feature type="domain" description="RNase H type-1" evidence="1">
    <location>
        <begin position="168"/>
        <end position="244"/>
    </location>
</feature>
<dbReference type="PANTHER" id="PTHR47074:SF73">
    <property type="entry name" value="OS04G0448401 PROTEIN"/>
    <property type="match status" value="1"/>
</dbReference>
<dbReference type="InterPro" id="IPR044730">
    <property type="entry name" value="RNase_H-like_dom_plant"/>
</dbReference>
<dbReference type="Gene3D" id="3.30.420.10">
    <property type="entry name" value="Ribonuclease H-like superfamily/Ribonuclease H"/>
    <property type="match status" value="1"/>
</dbReference>
<dbReference type="CDD" id="cd06222">
    <property type="entry name" value="RNase_H_like"/>
    <property type="match status" value="1"/>
</dbReference>
<dbReference type="InterPro" id="IPR002156">
    <property type="entry name" value="RNaseH_domain"/>
</dbReference>
<evidence type="ECO:0000259" key="1">
    <source>
        <dbReference type="Pfam" id="PF13456"/>
    </source>
</evidence>
<feature type="domain" description="Reverse transcriptase zinc-binding" evidence="2">
    <location>
        <begin position="2"/>
        <end position="42"/>
    </location>
</feature>
<dbReference type="PANTHER" id="PTHR47074">
    <property type="entry name" value="BNAC02G40300D PROTEIN"/>
    <property type="match status" value="1"/>
</dbReference>
<dbReference type="OrthoDB" id="1938430at2759"/>
<comment type="caution">
    <text evidence="3">The sequence shown here is derived from an EMBL/GenBank/DDBJ whole genome shotgun (WGS) entry which is preliminary data.</text>
</comment>
<dbReference type="Pfam" id="PF13456">
    <property type="entry name" value="RVT_3"/>
    <property type="match status" value="1"/>
</dbReference>
<dbReference type="InterPro" id="IPR036397">
    <property type="entry name" value="RNaseH_sf"/>
</dbReference>